<evidence type="ECO:0000313" key="3">
    <source>
        <dbReference type="Proteomes" id="UP000229641"/>
    </source>
</evidence>
<dbReference type="Proteomes" id="UP000229641">
    <property type="component" value="Unassembled WGS sequence"/>
</dbReference>
<dbReference type="EMBL" id="PCWA01000097">
    <property type="protein sequence ID" value="PIQ88529.1"/>
    <property type="molecule type" value="Genomic_DNA"/>
</dbReference>
<feature type="transmembrane region" description="Helical" evidence="1">
    <location>
        <begin position="41"/>
        <end position="62"/>
    </location>
</feature>
<organism evidence="2 3">
    <name type="scientific">Candidatus Ghiorseimicrobium undicola</name>
    <dbReference type="NCBI Taxonomy" id="1974746"/>
    <lineage>
        <taxon>Bacteria</taxon>
        <taxon>Pseudomonadati</taxon>
        <taxon>Candidatus Omnitrophota</taxon>
        <taxon>Candidatus Ghiorseimicrobium</taxon>
    </lineage>
</organism>
<keyword evidence="1" id="KW-0812">Transmembrane</keyword>
<comment type="caution">
    <text evidence="2">The sequence shown here is derived from an EMBL/GenBank/DDBJ whole genome shotgun (WGS) entry which is preliminary data.</text>
</comment>
<dbReference type="Pfam" id="PF09527">
    <property type="entry name" value="ATPase_gene1"/>
    <property type="match status" value="1"/>
</dbReference>
<evidence type="ECO:0008006" key="4">
    <source>
        <dbReference type="Google" id="ProtNLM"/>
    </source>
</evidence>
<keyword evidence="1" id="KW-1133">Transmembrane helix</keyword>
<keyword evidence="1" id="KW-0472">Membrane</keyword>
<reference evidence="2 3" key="1">
    <citation type="submission" date="2017-09" db="EMBL/GenBank/DDBJ databases">
        <title>Depth-based differentiation of microbial function through sediment-hosted aquifers and enrichment of novel symbionts in the deep terrestrial subsurface.</title>
        <authorList>
            <person name="Probst A.J."/>
            <person name="Ladd B."/>
            <person name="Jarett J.K."/>
            <person name="Geller-Mcgrath D.E."/>
            <person name="Sieber C.M."/>
            <person name="Emerson J.B."/>
            <person name="Anantharaman K."/>
            <person name="Thomas B.C."/>
            <person name="Malmstrom R."/>
            <person name="Stieglmeier M."/>
            <person name="Klingl A."/>
            <person name="Woyke T."/>
            <person name="Ryan C.M."/>
            <person name="Banfield J.F."/>
        </authorList>
    </citation>
    <scope>NUCLEOTIDE SEQUENCE [LARGE SCALE GENOMIC DNA]</scope>
    <source>
        <strain evidence="2">CG11_big_fil_rev_8_21_14_0_20_42_13</strain>
    </source>
</reference>
<evidence type="ECO:0000313" key="2">
    <source>
        <dbReference type="EMBL" id="PIQ88529.1"/>
    </source>
</evidence>
<proteinExistence type="predicted"/>
<gene>
    <name evidence="2" type="ORF">COV72_07830</name>
</gene>
<sequence length="74" mass="8143">MKGKNNFFYDLALVSQLGFTIVICILLAVLVGAFLDRKLNTGYIFTIIFLIFGIVGAFSGAYKQIKKDSSGKDD</sequence>
<protein>
    <recommendedName>
        <fullName evidence="4">F0F1 ATP synthase subunit</fullName>
    </recommendedName>
</protein>
<name>A0A2H0LVS7_9BACT</name>
<accession>A0A2H0LVS7</accession>
<feature type="transmembrane region" description="Helical" evidence="1">
    <location>
        <begin position="7"/>
        <end position="35"/>
    </location>
</feature>
<dbReference type="InterPro" id="IPR032820">
    <property type="entry name" value="ATPase_put"/>
</dbReference>
<evidence type="ECO:0000256" key="1">
    <source>
        <dbReference type="SAM" id="Phobius"/>
    </source>
</evidence>
<dbReference type="AlphaFoldDB" id="A0A2H0LVS7"/>